<dbReference type="InterPro" id="IPR034187">
    <property type="entry name" value="Peptidases_S8_5"/>
</dbReference>
<evidence type="ECO:0000256" key="1">
    <source>
        <dbReference type="ARBA" id="ARBA00011073"/>
    </source>
</evidence>
<name>A0A9P6RMM2_9FUNG</name>
<sequence>MKFTTILSTLAAATLVSAGVVHDFQSSVSNRVVPGGYIIEYEPNVTHTDSHNRLKAHEVEYKVRNEYNIFNGAAITVKSNHDGQSLASIPGVKNVWPIAVYSLPKSEKSKTKGTDPEVISGHQLTGVDVLHKSYKLTGKGIKIGVIDSGIDYKHPAFAAKGATAGCFGKNCRVTHGWDFVGDDYTGFDFDELNPDADPMDCAGHGTHVAGIIGGNALNIQVSPKPPQPFVGVAPEVTFGAYRVFGCDGSTGSDVVIAAMERAFKDGMDVINMSIEGGSGYKLTPEAVLGEKLIARGMAIAAAAGDNGDGGVWMVSDIGLGDSSSSVASFDATYGRYHGFKYGAVSRPYSSSTAYGQPIDLTPRAIVPIFDENGDLSDGCDSTVYDGIDVTNKIVLVLGDSSRCDAYARGENILDTGAAGILVQTTPYGIASLNGYPDVPMGAIEFQAGEDIIATYKKAPQTTVSFSKTEGDFYVEGGGSPSPFSSFGLDGDLRSKPDLGAPGGNILSTYPLAKGGYTVLSGTSMASPYIAGSHALYMEAKKSKPHGDVIRKAMKNTATISKSYKSKAFASAAKQGSGLVNVLNAILTTTSISPDHIDLLDTTHFKKSVKIQIKNTGKHTQTYTLSHTPADALNSYPDNTFPLSTPIVETDYATVKFSSTKVKIAAGKTVTVTLTFTEPKKGVSSQFPIYSGFVVATPSTKGGIPVHVPYTGMKGDVAKVPIMDRDENIPNIPGGNTGDSFPAMLALGGPDGVSRVSPGFSFRIANPISSKKSKDDSDYTPAVAIRLGSHTPDMTIRVFNASNGKFEGFLYGDNRGAFGMSGRNPTLFDGIPDVTVWLWNGQVVKAESASAKPKLLSSGTYTIVVAAQKKLSKGVYPADFEIYDLGSYHMTIV</sequence>
<gene>
    <name evidence="12" type="ORF">BGZ99_003350</name>
</gene>
<dbReference type="Proteomes" id="UP000738325">
    <property type="component" value="Unassembled WGS sequence"/>
</dbReference>
<dbReference type="PROSITE" id="PS00138">
    <property type="entry name" value="SUBTILASE_SER"/>
    <property type="match status" value="1"/>
</dbReference>
<dbReference type="InterPro" id="IPR050131">
    <property type="entry name" value="Peptidase_S8_subtilisin-like"/>
</dbReference>
<organism evidence="12 13">
    <name type="scientific">Dissophora globulifera</name>
    <dbReference type="NCBI Taxonomy" id="979702"/>
    <lineage>
        <taxon>Eukaryota</taxon>
        <taxon>Fungi</taxon>
        <taxon>Fungi incertae sedis</taxon>
        <taxon>Mucoromycota</taxon>
        <taxon>Mortierellomycotina</taxon>
        <taxon>Mortierellomycetes</taxon>
        <taxon>Mortierellales</taxon>
        <taxon>Mortierellaceae</taxon>
        <taxon>Dissophora</taxon>
    </lineage>
</organism>
<dbReference type="SUPFAM" id="SSF52743">
    <property type="entry name" value="Subtilisin-like"/>
    <property type="match status" value="1"/>
</dbReference>
<evidence type="ECO:0000256" key="5">
    <source>
        <dbReference type="ARBA" id="ARBA00022825"/>
    </source>
</evidence>
<dbReference type="InterPro" id="IPR000209">
    <property type="entry name" value="Peptidase_S8/S53_dom"/>
</dbReference>
<keyword evidence="13" id="KW-1185">Reference proteome</keyword>
<feature type="signal peptide" evidence="9">
    <location>
        <begin position="1"/>
        <end position="18"/>
    </location>
</feature>
<feature type="domain" description="Peptidase S8/S53" evidence="10">
    <location>
        <begin position="138"/>
        <end position="563"/>
    </location>
</feature>
<dbReference type="PANTHER" id="PTHR43806">
    <property type="entry name" value="PEPTIDASE S8"/>
    <property type="match status" value="1"/>
</dbReference>
<evidence type="ECO:0000259" key="10">
    <source>
        <dbReference type="Pfam" id="PF00082"/>
    </source>
</evidence>
<keyword evidence="2 7" id="KW-0645">Protease</keyword>
<evidence type="ECO:0000256" key="9">
    <source>
        <dbReference type="SAM" id="SignalP"/>
    </source>
</evidence>
<evidence type="ECO:0000259" key="11">
    <source>
        <dbReference type="Pfam" id="PF06280"/>
    </source>
</evidence>
<comment type="caution">
    <text evidence="12">The sequence shown here is derived from an EMBL/GenBank/DDBJ whole genome shotgun (WGS) entry which is preliminary data.</text>
</comment>
<dbReference type="PROSITE" id="PS00137">
    <property type="entry name" value="SUBTILASE_HIS"/>
    <property type="match status" value="1"/>
</dbReference>
<feature type="active site" description="Charge relay system" evidence="6 7">
    <location>
        <position position="147"/>
    </location>
</feature>
<dbReference type="InterPro" id="IPR010435">
    <property type="entry name" value="C5a/SBT2-like_Fn3"/>
</dbReference>
<dbReference type="GO" id="GO:0005615">
    <property type="term" value="C:extracellular space"/>
    <property type="evidence" value="ECO:0007669"/>
    <property type="project" value="TreeGrafter"/>
</dbReference>
<dbReference type="InterPro" id="IPR022398">
    <property type="entry name" value="Peptidase_S8_His-AS"/>
</dbReference>
<evidence type="ECO:0000256" key="3">
    <source>
        <dbReference type="ARBA" id="ARBA00022729"/>
    </source>
</evidence>
<dbReference type="GO" id="GO:0004252">
    <property type="term" value="F:serine-type endopeptidase activity"/>
    <property type="evidence" value="ECO:0007669"/>
    <property type="project" value="UniProtKB-UniRule"/>
</dbReference>
<feature type="domain" description="C5a peptidase/Subtilisin-like protease SBT2-like Fn3-like" evidence="11">
    <location>
        <begin position="598"/>
        <end position="710"/>
    </location>
</feature>
<dbReference type="InterPro" id="IPR036852">
    <property type="entry name" value="Peptidase_S8/S53_dom_sf"/>
</dbReference>
<evidence type="ECO:0000313" key="13">
    <source>
        <dbReference type="Proteomes" id="UP000738325"/>
    </source>
</evidence>
<feature type="chain" id="PRO_5040196635" evidence="9">
    <location>
        <begin position="19"/>
        <end position="892"/>
    </location>
</feature>
<dbReference type="PRINTS" id="PR00723">
    <property type="entry name" value="SUBTILISIN"/>
</dbReference>
<accession>A0A9P6RMM2</accession>
<evidence type="ECO:0000256" key="4">
    <source>
        <dbReference type="ARBA" id="ARBA00022801"/>
    </source>
</evidence>
<dbReference type="CDD" id="cd07489">
    <property type="entry name" value="Peptidases_S8_5"/>
    <property type="match status" value="1"/>
</dbReference>
<reference evidence="12" key="1">
    <citation type="journal article" date="2020" name="Fungal Divers.">
        <title>Resolving the Mortierellaceae phylogeny through synthesis of multi-gene phylogenetics and phylogenomics.</title>
        <authorList>
            <person name="Vandepol N."/>
            <person name="Liber J."/>
            <person name="Desiro A."/>
            <person name="Na H."/>
            <person name="Kennedy M."/>
            <person name="Barry K."/>
            <person name="Grigoriev I.V."/>
            <person name="Miller A.N."/>
            <person name="O'Donnell K."/>
            <person name="Stajich J.E."/>
            <person name="Bonito G."/>
        </authorList>
    </citation>
    <scope>NUCLEOTIDE SEQUENCE</scope>
    <source>
        <strain evidence="12">REB-010B</strain>
    </source>
</reference>
<dbReference type="Gene3D" id="3.50.30.30">
    <property type="match status" value="1"/>
</dbReference>
<keyword evidence="4 7" id="KW-0378">Hydrolase</keyword>
<dbReference type="EMBL" id="JAAAIP010000212">
    <property type="protein sequence ID" value="KAG0322439.1"/>
    <property type="molecule type" value="Genomic_DNA"/>
</dbReference>
<dbReference type="Pfam" id="PF06280">
    <property type="entry name" value="fn3_5"/>
    <property type="match status" value="1"/>
</dbReference>
<dbReference type="InterPro" id="IPR023828">
    <property type="entry name" value="Peptidase_S8_Ser-AS"/>
</dbReference>
<dbReference type="GO" id="GO:0016020">
    <property type="term" value="C:membrane"/>
    <property type="evidence" value="ECO:0007669"/>
    <property type="project" value="InterPro"/>
</dbReference>
<evidence type="ECO:0000256" key="8">
    <source>
        <dbReference type="RuleBase" id="RU003355"/>
    </source>
</evidence>
<evidence type="ECO:0000256" key="2">
    <source>
        <dbReference type="ARBA" id="ARBA00022670"/>
    </source>
</evidence>
<keyword evidence="3 9" id="KW-0732">Signal</keyword>
<dbReference type="AlphaFoldDB" id="A0A9P6RMM2"/>
<dbReference type="Gene3D" id="3.40.50.200">
    <property type="entry name" value="Peptidase S8/S53 domain"/>
    <property type="match status" value="1"/>
</dbReference>
<comment type="similarity">
    <text evidence="1 7 8">Belongs to the peptidase S8 family.</text>
</comment>
<proteinExistence type="inferred from homology"/>
<keyword evidence="5 7" id="KW-0720">Serine protease</keyword>
<protein>
    <submittedName>
        <fullName evidence="12">Uncharacterized protein</fullName>
    </submittedName>
</protein>
<evidence type="ECO:0000256" key="6">
    <source>
        <dbReference type="PIRSR" id="PIRSR615500-1"/>
    </source>
</evidence>
<dbReference type="Gene3D" id="2.60.40.1710">
    <property type="entry name" value="Subtilisin-like superfamily"/>
    <property type="match status" value="1"/>
</dbReference>
<dbReference type="PROSITE" id="PS00136">
    <property type="entry name" value="SUBTILASE_ASP"/>
    <property type="match status" value="1"/>
</dbReference>
<evidence type="ECO:0000313" key="12">
    <source>
        <dbReference type="EMBL" id="KAG0322439.1"/>
    </source>
</evidence>
<dbReference type="GO" id="GO:0006508">
    <property type="term" value="P:proteolysis"/>
    <property type="evidence" value="ECO:0007669"/>
    <property type="project" value="UniProtKB-KW"/>
</dbReference>
<dbReference type="OrthoDB" id="206201at2759"/>
<dbReference type="Pfam" id="PF00082">
    <property type="entry name" value="Peptidase_S8"/>
    <property type="match status" value="1"/>
</dbReference>
<feature type="active site" description="Charge relay system" evidence="6 7">
    <location>
        <position position="204"/>
    </location>
</feature>
<feature type="active site" description="Charge relay system" evidence="6 7">
    <location>
        <position position="523"/>
    </location>
</feature>
<evidence type="ECO:0000256" key="7">
    <source>
        <dbReference type="PROSITE-ProRule" id="PRU01240"/>
    </source>
</evidence>
<dbReference type="PROSITE" id="PS51892">
    <property type="entry name" value="SUBTILASE"/>
    <property type="match status" value="1"/>
</dbReference>
<dbReference type="PANTHER" id="PTHR43806:SF66">
    <property type="entry name" value="SERIN ENDOPEPTIDASE"/>
    <property type="match status" value="1"/>
</dbReference>
<dbReference type="InterPro" id="IPR023827">
    <property type="entry name" value="Peptidase_S8_Asp-AS"/>
</dbReference>
<dbReference type="InterPro" id="IPR015500">
    <property type="entry name" value="Peptidase_S8_subtilisin-rel"/>
</dbReference>